<feature type="domain" description="Cyclin-like" evidence="9">
    <location>
        <begin position="109"/>
        <end position="198"/>
    </location>
</feature>
<comment type="subunit">
    <text evidence="2">Interacts with the CDC2 protein kinase to form a serine/threonine kinase holoenzyme complex also known as maturation promoting factor (MPF). The cyclin subunit imparts substrate specificity to the complex.</text>
</comment>
<dbReference type="OrthoDB" id="5590282at2759"/>
<proteinExistence type="inferred from homology"/>
<keyword evidence="3" id="KW-0132">Cell division</keyword>
<comment type="caution">
    <text evidence="11">The sequence shown here is derived from an EMBL/GenBank/DDBJ whole genome shotgun (WGS) entry which is preliminary data.</text>
</comment>
<evidence type="ECO:0000256" key="3">
    <source>
        <dbReference type="ARBA" id="ARBA00022618"/>
    </source>
</evidence>
<dbReference type="PROSITE" id="PS00292">
    <property type="entry name" value="CYCLINS"/>
    <property type="match status" value="1"/>
</dbReference>
<comment type="similarity">
    <text evidence="1">Belongs to the cyclin family. Cyclin D subfamily.</text>
</comment>
<organism evidence="11 12">
    <name type="scientific">Pisum sativum</name>
    <name type="common">Garden pea</name>
    <name type="synonym">Lathyrus oleraceus</name>
    <dbReference type="NCBI Taxonomy" id="3888"/>
    <lineage>
        <taxon>Eukaryota</taxon>
        <taxon>Viridiplantae</taxon>
        <taxon>Streptophyta</taxon>
        <taxon>Embryophyta</taxon>
        <taxon>Tracheophyta</taxon>
        <taxon>Spermatophyta</taxon>
        <taxon>Magnoliopsida</taxon>
        <taxon>eudicotyledons</taxon>
        <taxon>Gunneridae</taxon>
        <taxon>Pentapetalae</taxon>
        <taxon>rosids</taxon>
        <taxon>fabids</taxon>
        <taxon>Fabales</taxon>
        <taxon>Fabaceae</taxon>
        <taxon>Papilionoideae</taxon>
        <taxon>50 kb inversion clade</taxon>
        <taxon>NPAAA clade</taxon>
        <taxon>Hologalegina</taxon>
        <taxon>IRL clade</taxon>
        <taxon>Fabeae</taxon>
        <taxon>Lathyrus</taxon>
    </lineage>
</organism>
<keyword evidence="12" id="KW-1185">Reference proteome</keyword>
<dbReference type="FunFam" id="1.10.472.10:FF:000060">
    <property type="entry name" value="D6-type cyclin"/>
    <property type="match status" value="1"/>
</dbReference>
<dbReference type="SUPFAM" id="SSF47954">
    <property type="entry name" value="Cyclin-like"/>
    <property type="match status" value="1"/>
</dbReference>
<dbReference type="FunFam" id="1.10.472.10:FF:000040">
    <property type="entry name" value="D6-type cyclin"/>
    <property type="match status" value="1"/>
</dbReference>
<evidence type="ECO:0000256" key="6">
    <source>
        <dbReference type="ARBA" id="ARBA00032263"/>
    </source>
</evidence>
<dbReference type="InterPro" id="IPR004367">
    <property type="entry name" value="Cyclin_C-dom"/>
</dbReference>
<evidence type="ECO:0000256" key="2">
    <source>
        <dbReference type="ARBA" id="ARBA00011177"/>
    </source>
</evidence>
<dbReference type="CDD" id="cd20544">
    <property type="entry name" value="CYCLIN_AtCycD-like_rpt2"/>
    <property type="match status" value="1"/>
</dbReference>
<name>A0A9D5AUQ2_PEA</name>
<dbReference type="Gramene" id="Psat04G0344200-T1">
    <property type="protein sequence ID" value="KAI5419270.1"/>
    <property type="gene ID" value="KIW84_043442"/>
</dbReference>
<dbReference type="GO" id="GO:0051301">
    <property type="term" value="P:cell division"/>
    <property type="evidence" value="ECO:0007669"/>
    <property type="project" value="UniProtKB-KW"/>
</dbReference>
<dbReference type="Pfam" id="PF00134">
    <property type="entry name" value="Cyclin_N"/>
    <property type="match status" value="1"/>
</dbReference>
<keyword evidence="5" id="KW-0131">Cell cycle</keyword>
<dbReference type="Pfam" id="PF02984">
    <property type="entry name" value="Cyclin_C"/>
    <property type="match status" value="1"/>
</dbReference>
<dbReference type="Proteomes" id="UP001058974">
    <property type="component" value="Chromosome 4"/>
</dbReference>
<evidence type="ECO:0000256" key="4">
    <source>
        <dbReference type="ARBA" id="ARBA00023127"/>
    </source>
</evidence>
<reference evidence="11 12" key="1">
    <citation type="journal article" date="2022" name="Nat. Genet.">
        <title>Improved pea reference genome and pan-genome highlight genomic features and evolutionary characteristics.</title>
        <authorList>
            <person name="Yang T."/>
            <person name="Liu R."/>
            <person name="Luo Y."/>
            <person name="Hu S."/>
            <person name="Wang D."/>
            <person name="Wang C."/>
            <person name="Pandey M.K."/>
            <person name="Ge S."/>
            <person name="Xu Q."/>
            <person name="Li N."/>
            <person name="Li G."/>
            <person name="Huang Y."/>
            <person name="Saxena R.K."/>
            <person name="Ji Y."/>
            <person name="Li M."/>
            <person name="Yan X."/>
            <person name="He Y."/>
            <person name="Liu Y."/>
            <person name="Wang X."/>
            <person name="Xiang C."/>
            <person name="Varshney R.K."/>
            <person name="Ding H."/>
            <person name="Gao S."/>
            <person name="Zong X."/>
        </authorList>
    </citation>
    <scope>NUCLEOTIDE SEQUENCE [LARGE SCALE GENOMIC DNA]</scope>
    <source>
        <strain evidence="11 12">cv. Zhongwan 6</strain>
    </source>
</reference>
<dbReference type="InterPro" id="IPR036915">
    <property type="entry name" value="Cyclin-like_sf"/>
</dbReference>
<accession>A0A9D5AUQ2</accession>
<dbReference type="PANTHER" id="PTHR10177">
    <property type="entry name" value="CYCLINS"/>
    <property type="match status" value="1"/>
</dbReference>
<dbReference type="InterPro" id="IPR013763">
    <property type="entry name" value="Cyclin-like_dom"/>
</dbReference>
<evidence type="ECO:0000313" key="11">
    <source>
        <dbReference type="EMBL" id="KAI5419270.1"/>
    </source>
</evidence>
<evidence type="ECO:0000259" key="10">
    <source>
        <dbReference type="SMART" id="SM01332"/>
    </source>
</evidence>
<dbReference type="SMART" id="SM01332">
    <property type="entry name" value="Cyclin_C"/>
    <property type="match status" value="1"/>
</dbReference>
<evidence type="ECO:0000256" key="8">
    <source>
        <dbReference type="SAM" id="MobiDB-lite"/>
    </source>
</evidence>
<feature type="domain" description="Cyclin C-terminal" evidence="10">
    <location>
        <begin position="207"/>
        <end position="332"/>
    </location>
</feature>
<dbReference type="Gene3D" id="1.10.472.10">
    <property type="entry name" value="Cyclin-like"/>
    <property type="match status" value="2"/>
</dbReference>
<dbReference type="Gramene" id="Psat4g116360.1">
    <property type="protein sequence ID" value="Psat4g116360.1.cds"/>
    <property type="gene ID" value="Psat4g116360"/>
</dbReference>
<sequence>MEESNDLSNLMCFENISTCFENLESDVVDDGSTLLSWNQNKNFNSDNPCLSYNNIESMNLLGFFILSDEIILCLVKKEPEHLPREDYLERLRGGDMNFNLIDIRNEAIEWIWRASACYGFGPITLSQAVNYLDRFLSVYNFERGRDWSLQLLALACVSIAAKIEDSEISPKSENIEFGESMFVFETKGIHTMELLVLNHLNWKMQSSTPCTFVDHFLRKITCEQQTPSGSSILSSLDLILDITKHIDFLEFRPSEVGAAIAIFVSKELETSEIDDVLTRFAVVEKDKVLKCIEVMQSLTWMEFSADLSRSRMETFAAESPNGVLDCAMCLSSKSDETTRDELEAISSPESSITSKRHKSFHDGGTSSNHEL</sequence>
<dbReference type="AlphaFoldDB" id="A0A9D5AUQ2"/>
<dbReference type="InterPro" id="IPR039361">
    <property type="entry name" value="Cyclin"/>
</dbReference>
<evidence type="ECO:0000313" key="12">
    <source>
        <dbReference type="Proteomes" id="UP001058974"/>
    </source>
</evidence>
<evidence type="ECO:0000256" key="5">
    <source>
        <dbReference type="ARBA" id="ARBA00023306"/>
    </source>
</evidence>
<dbReference type="InterPro" id="IPR006671">
    <property type="entry name" value="Cyclin_N"/>
</dbReference>
<dbReference type="SMART" id="SM00385">
    <property type="entry name" value="CYCLIN"/>
    <property type="match status" value="1"/>
</dbReference>
<evidence type="ECO:0000256" key="7">
    <source>
        <dbReference type="RuleBase" id="RU000383"/>
    </source>
</evidence>
<evidence type="ECO:0000259" key="9">
    <source>
        <dbReference type="SMART" id="SM00385"/>
    </source>
</evidence>
<dbReference type="EMBL" id="JAMSHJ010000004">
    <property type="protein sequence ID" value="KAI5419270.1"/>
    <property type="molecule type" value="Genomic_DNA"/>
</dbReference>
<gene>
    <name evidence="11" type="ORF">KIW84_043442</name>
</gene>
<dbReference type="InterPro" id="IPR048258">
    <property type="entry name" value="Cyclins_cyclin-box"/>
</dbReference>
<protein>
    <recommendedName>
        <fullName evidence="6">B-like cyclin</fullName>
    </recommendedName>
</protein>
<keyword evidence="4 7" id="KW-0195">Cyclin</keyword>
<evidence type="ECO:0000256" key="1">
    <source>
        <dbReference type="ARBA" id="ARBA00009065"/>
    </source>
</evidence>
<feature type="region of interest" description="Disordered" evidence="8">
    <location>
        <begin position="338"/>
        <end position="371"/>
    </location>
</feature>